<evidence type="ECO:0000313" key="3">
    <source>
        <dbReference type="EMBL" id="MFB5683748.1"/>
    </source>
</evidence>
<comment type="caution">
    <text evidence="3">The sequence shown here is derived from an EMBL/GenBank/DDBJ whole genome shotgun (WGS) entry which is preliminary data.</text>
</comment>
<dbReference type="Proteomes" id="UP001580407">
    <property type="component" value="Unassembled WGS sequence"/>
</dbReference>
<name>A0ABV5BDF9_9BACL</name>
<sequence>MKYLDMLEKLGVIGAHPGGMGKTRKLIKAANIPPGCKILEAGCGAGETACYLASAGFEVTALDNRPRFLQIAKERADMMDVTVNWVEADLENMPFPPDSFDAVLAESVTLFANIQNAFDEYFRVLKPGGVLADCEIVLKQDIPQAMAQQITDFMDLDGLYKVGEWIQFMENSGFVVKQPVERTELWDPDQFAEGQKVDTSLFLDSAVSQAAAMYFELMISNFHHFQYGMFIGKKLDVKKKI</sequence>
<dbReference type="EC" id="2.1.1.-" evidence="3"/>
<dbReference type="PANTHER" id="PTHR44068">
    <property type="entry name" value="ZGC:194242"/>
    <property type="match status" value="1"/>
</dbReference>
<dbReference type="InterPro" id="IPR050447">
    <property type="entry name" value="Erg6_SMT_methyltransf"/>
</dbReference>
<protein>
    <submittedName>
        <fullName evidence="3">Class I SAM-dependent methyltransferase</fullName>
        <ecNumber evidence="3">2.1.1.-</ecNumber>
    </submittedName>
</protein>
<proteinExistence type="predicted"/>
<dbReference type="SUPFAM" id="SSF53335">
    <property type="entry name" value="S-adenosyl-L-methionine-dependent methyltransferases"/>
    <property type="match status" value="1"/>
</dbReference>
<dbReference type="EMBL" id="JBHILM010000030">
    <property type="protein sequence ID" value="MFB5683748.1"/>
    <property type="molecule type" value="Genomic_DNA"/>
</dbReference>
<evidence type="ECO:0000256" key="1">
    <source>
        <dbReference type="ARBA" id="ARBA00022679"/>
    </source>
</evidence>
<dbReference type="InterPro" id="IPR013216">
    <property type="entry name" value="Methyltransf_11"/>
</dbReference>
<dbReference type="RefSeq" id="WP_375533186.1">
    <property type="nucleotide sequence ID" value="NZ_JBHIRX010000020.1"/>
</dbReference>
<keyword evidence="1 3" id="KW-0808">Transferase</keyword>
<keyword evidence="4" id="KW-1185">Reference proteome</keyword>
<dbReference type="PANTHER" id="PTHR44068:SF11">
    <property type="entry name" value="GERANYL DIPHOSPHATE 2-C-METHYLTRANSFERASE"/>
    <property type="match status" value="1"/>
</dbReference>
<dbReference type="Gene3D" id="3.40.50.150">
    <property type="entry name" value="Vaccinia Virus protein VP39"/>
    <property type="match status" value="1"/>
</dbReference>
<keyword evidence="3" id="KW-0489">Methyltransferase</keyword>
<dbReference type="CDD" id="cd02440">
    <property type="entry name" value="AdoMet_MTases"/>
    <property type="match status" value="1"/>
</dbReference>
<reference evidence="3 4" key="1">
    <citation type="submission" date="2024-09" db="EMBL/GenBank/DDBJ databases">
        <authorList>
            <person name="Ruan L."/>
        </authorList>
    </citation>
    <scope>NUCLEOTIDE SEQUENCE [LARGE SCALE GENOMIC DNA]</scope>
    <source>
        <strain evidence="3 4">D33</strain>
    </source>
</reference>
<evidence type="ECO:0000259" key="2">
    <source>
        <dbReference type="Pfam" id="PF08241"/>
    </source>
</evidence>
<accession>A0ABV5BDF9</accession>
<dbReference type="GO" id="GO:0008168">
    <property type="term" value="F:methyltransferase activity"/>
    <property type="evidence" value="ECO:0007669"/>
    <property type="project" value="UniProtKB-KW"/>
</dbReference>
<dbReference type="Pfam" id="PF08241">
    <property type="entry name" value="Methyltransf_11"/>
    <property type="match status" value="1"/>
</dbReference>
<dbReference type="GO" id="GO:0032259">
    <property type="term" value="P:methylation"/>
    <property type="evidence" value="ECO:0007669"/>
    <property type="project" value="UniProtKB-KW"/>
</dbReference>
<evidence type="ECO:0000313" key="4">
    <source>
        <dbReference type="Proteomes" id="UP001580407"/>
    </source>
</evidence>
<gene>
    <name evidence="3" type="ORF">ACE3NQ_22815</name>
</gene>
<dbReference type="InterPro" id="IPR029063">
    <property type="entry name" value="SAM-dependent_MTases_sf"/>
</dbReference>
<feature type="domain" description="Methyltransferase type 11" evidence="2">
    <location>
        <begin position="39"/>
        <end position="132"/>
    </location>
</feature>
<organism evidence="3 4">
    <name type="scientific">Paenibacillus terreus</name>
    <dbReference type="NCBI Taxonomy" id="1387834"/>
    <lineage>
        <taxon>Bacteria</taxon>
        <taxon>Bacillati</taxon>
        <taxon>Bacillota</taxon>
        <taxon>Bacilli</taxon>
        <taxon>Bacillales</taxon>
        <taxon>Paenibacillaceae</taxon>
        <taxon>Paenibacillus</taxon>
    </lineage>
</organism>